<accession>A0A0G0QUV2</accession>
<gene>
    <name evidence="1" type="ORF">UT75_C0001G0035</name>
</gene>
<dbReference type="AlphaFoldDB" id="A0A0G0QUV2"/>
<dbReference type="Proteomes" id="UP000034072">
    <property type="component" value="Unassembled WGS sequence"/>
</dbReference>
<reference evidence="1" key="1">
    <citation type="journal article" date="2015" name="Nature">
        <title>rRNA introns, odd ribosomes, and small enigmatic genomes across a large radiation of phyla.</title>
        <authorList>
            <person name="Brown C.T."/>
            <person name="Hug L.A."/>
            <person name="Thomas B.C."/>
            <person name="Sharon I."/>
            <person name="Castelle C.J."/>
            <person name="Singh A."/>
            <person name="Wilkins M.J."/>
            <person name="Williams K.H."/>
            <person name="Banfield J.F."/>
        </authorList>
    </citation>
    <scope>NUCLEOTIDE SEQUENCE [LARGE SCALE GENOMIC DNA]</scope>
</reference>
<protein>
    <recommendedName>
        <fullName evidence="2">Transglycosylase SLT domain-containing protein</fullName>
    </recommendedName>
</protein>
<evidence type="ECO:0000313" key="1">
    <source>
        <dbReference type="EMBL" id="KKR41131.1"/>
    </source>
</evidence>
<comment type="caution">
    <text evidence="1">The sequence shown here is derived from an EMBL/GenBank/DDBJ whole genome shotgun (WGS) entry which is preliminary data.</text>
</comment>
<dbReference type="Gene3D" id="1.10.530.10">
    <property type="match status" value="1"/>
</dbReference>
<evidence type="ECO:0008006" key="2">
    <source>
        <dbReference type="Google" id="ProtNLM"/>
    </source>
</evidence>
<organism evidence="1">
    <name type="scientific">Candidatus Yanofskybacteria bacterium GW2011_GWE2_40_11</name>
    <dbReference type="NCBI Taxonomy" id="1619033"/>
    <lineage>
        <taxon>Bacteria</taxon>
        <taxon>Candidatus Yanofskyibacteriota</taxon>
    </lineage>
</organism>
<proteinExistence type="predicted"/>
<sequence>MINTKKVQWALGIVIVVSLFLTWTYVSAKITLKKNNIEIGPTMIVEQSPTPSTWNFSSKISEARLLLKDIELKVGTKDIPYTEKRISINGGQIKISDKSLKDPEREIALVVMDKISGALEVVKIIKRGGDLIAPLGYQIEVVERSNGIRWNYWATQYKVTQPANAMVLFNKWPEPENVKIKKPVTLKNGKKSFVYENKVNIKYVTYAPYSEDYHTQEMIALGNQYVRDMVDQAYATLKSKGVLSRAYPKILVSDVSVLRKDYFIKIPITEHSDLGEFTLDPTKTSERVKIIIGANGAGAYADNCNYAAACGWVQFTPRTYKELAKIYSKAGLISDFEKGAANHLNSMMAAVLLYDYNLAGLMKVHGSRIVDDPKLEEYLAAGYNGSPARVNSSLKAAIAGGFSDWLGKLLPETKGYLAKIRFLQKYD</sequence>
<name>A0A0G0QUV2_9BACT</name>
<dbReference type="EMBL" id="LBXZ01000001">
    <property type="protein sequence ID" value="KKR41131.1"/>
    <property type="molecule type" value="Genomic_DNA"/>
</dbReference>